<gene>
    <name evidence="14" type="ORF">KGF56_003391</name>
</gene>
<keyword evidence="6 9" id="KW-0408">Iron</keyword>
<evidence type="ECO:0000256" key="4">
    <source>
        <dbReference type="ARBA" id="ARBA00022490"/>
    </source>
</evidence>
<evidence type="ECO:0000313" key="14">
    <source>
        <dbReference type="EMBL" id="KAI3403831.2"/>
    </source>
</evidence>
<dbReference type="Gene3D" id="3.40.50.11000">
    <property type="entry name" value="Fe-S cluster assembly protein Dre2, N-terminal domain"/>
    <property type="match status" value="1"/>
</dbReference>
<keyword evidence="3 9" id="KW-0004">4Fe-4S</keyword>
<dbReference type="InterPro" id="IPR046408">
    <property type="entry name" value="CIAPIN1"/>
</dbReference>
<dbReference type="GO" id="GO:0009055">
    <property type="term" value="F:electron transfer activity"/>
    <property type="evidence" value="ECO:0007669"/>
    <property type="project" value="UniProtKB-UniRule"/>
</dbReference>
<dbReference type="Pfam" id="PF05093">
    <property type="entry name" value="CIAPIN1"/>
    <property type="match status" value="1"/>
</dbReference>
<dbReference type="GO" id="GO:0051537">
    <property type="term" value="F:2 iron, 2 sulfur cluster binding"/>
    <property type="evidence" value="ECO:0007669"/>
    <property type="project" value="UniProtKB-UniRule"/>
</dbReference>
<keyword evidence="8 9" id="KW-0496">Mitochondrion</keyword>
<dbReference type="GeneID" id="73381006"/>
<dbReference type="RefSeq" id="XP_049179578.1">
    <property type="nucleotide sequence ID" value="XM_049324719.1"/>
</dbReference>
<feature type="binding site" evidence="9">
    <location>
        <position position="352"/>
    </location>
    <ligand>
        <name>[4Fe-4S] cluster</name>
        <dbReference type="ChEBI" id="CHEBI:49883"/>
    </ligand>
</feature>
<keyword evidence="15" id="KW-1185">Reference proteome</keyword>
<organism evidence="14 15">
    <name type="scientific">Candida oxycetoniae</name>
    <dbReference type="NCBI Taxonomy" id="497107"/>
    <lineage>
        <taxon>Eukaryota</taxon>
        <taxon>Fungi</taxon>
        <taxon>Dikarya</taxon>
        <taxon>Ascomycota</taxon>
        <taxon>Saccharomycotina</taxon>
        <taxon>Pichiomycetes</taxon>
        <taxon>Debaryomycetaceae</taxon>
        <taxon>Candida/Lodderomyces clade</taxon>
        <taxon>Candida</taxon>
    </lineage>
</organism>
<keyword evidence="9" id="KW-0001">2Fe-2S</keyword>
<comment type="domain">
    <text evidence="9">The N-terminal domain has structural similarity with S-adenosyl-L-methionine-dependent methyltransferases, but does not bind S-adenosyl-L-methionine. It is required for correct assembly of the 2 Fe-S clusters.</text>
</comment>
<feature type="binding site" evidence="9">
    <location>
        <position position="253"/>
    </location>
    <ligand>
        <name>[2Fe-2S] cluster</name>
        <dbReference type="ChEBI" id="CHEBI:190135"/>
    </ligand>
</feature>
<dbReference type="HAMAP" id="MF_03115">
    <property type="entry name" value="Anamorsin"/>
    <property type="match status" value="1"/>
</dbReference>
<evidence type="ECO:0000256" key="8">
    <source>
        <dbReference type="ARBA" id="ARBA00023128"/>
    </source>
</evidence>
<comment type="caution">
    <text evidence="9">Lacks conserved residue(s) required for the propagation of feature annotation.</text>
</comment>
<comment type="domain">
    <text evidence="9">The twin Cx2C motifs are involved in the recognition by the mitochondrial MIA40-ERV1 disulfide relay system. The formation of 2 disulfide bonds in the Cx2C motifs through dithiol/disulfide exchange reactions effectively traps the protein in the mitochondrial intermembrane space.</text>
</comment>
<evidence type="ECO:0000256" key="11">
    <source>
        <dbReference type="SAM" id="MobiDB-lite"/>
    </source>
</evidence>
<evidence type="ECO:0000259" key="12">
    <source>
        <dbReference type="Pfam" id="PF05093"/>
    </source>
</evidence>
<evidence type="ECO:0000313" key="15">
    <source>
        <dbReference type="Proteomes" id="UP001202479"/>
    </source>
</evidence>
<feature type="binding site" evidence="9">
    <location>
        <position position="349"/>
    </location>
    <ligand>
        <name>[4Fe-4S] cluster</name>
        <dbReference type="ChEBI" id="CHEBI:49883"/>
    </ligand>
</feature>
<feature type="domain" description="Fe-S cluster assembly protein Dre2 N-terminal" evidence="13">
    <location>
        <begin position="4"/>
        <end position="130"/>
    </location>
</feature>
<evidence type="ECO:0000259" key="13">
    <source>
        <dbReference type="Pfam" id="PF16803"/>
    </source>
</evidence>
<evidence type="ECO:0000256" key="9">
    <source>
        <dbReference type="HAMAP-Rule" id="MF_03115"/>
    </source>
</evidence>
<evidence type="ECO:0000256" key="3">
    <source>
        <dbReference type="ARBA" id="ARBA00022485"/>
    </source>
</evidence>
<dbReference type="GO" id="GO:0051539">
    <property type="term" value="F:4 iron, 4 sulfur cluster binding"/>
    <property type="evidence" value="ECO:0007669"/>
    <property type="project" value="UniProtKB-KW"/>
</dbReference>
<feature type="binding site" evidence="9">
    <location>
        <position position="341"/>
    </location>
    <ligand>
        <name>[4Fe-4S] cluster</name>
        <dbReference type="ChEBI" id="CHEBI:49883"/>
    </ligand>
</feature>
<dbReference type="GO" id="GO:0016226">
    <property type="term" value="P:iron-sulfur cluster assembly"/>
    <property type="evidence" value="ECO:0007669"/>
    <property type="project" value="UniProtKB-UniRule"/>
</dbReference>
<evidence type="ECO:0000256" key="1">
    <source>
        <dbReference type="ARBA" id="ARBA00001966"/>
    </source>
</evidence>
<comment type="caution">
    <text evidence="14">The sequence shown here is derived from an EMBL/GenBank/DDBJ whole genome shotgun (WGS) entry which is preliminary data.</text>
</comment>
<comment type="cofactor">
    <cofactor evidence="1 9">
        <name>[4Fe-4S] cluster</name>
        <dbReference type="ChEBI" id="CHEBI:49883"/>
    </cofactor>
</comment>
<comment type="similarity">
    <text evidence="2 9">Belongs to the anamorsin family.</text>
</comment>
<dbReference type="AlphaFoldDB" id="A0AAI9SVH5"/>
<feature type="region of interest" description="Fe-S binding site B" evidence="9">
    <location>
        <begin position="338"/>
        <end position="352"/>
    </location>
</feature>
<keyword evidence="10" id="KW-0175">Coiled coil</keyword>
<keyword evidence="4 9" id="KW-0963">Cytoplasm</keyword>
<protein>
    <submittedName>
        <fullName evidence="14">DRE2</fullName>
    </submittedName>
</protein>
<evidence type="ECO:0000256" key="7">
    <source>
        <dbReference type="ARBA" id="ARBA00023014"/>
    </source>
</evidence>
<dbReference type="PANTHER" id="PTHR13273">
    <property type="entry name" value="ANAMORSIN"/>
    <property type="match status" value="1"/>
</dbReference>
<feature type="binding site" evidence="9">
    <location>
        <position position="338"/>
    </location>
    <ligand>
        <name>[4Fe-4S] cluster</name>
        <dbReference type="ChEBI" id="CHEBI:49883"/>
    </ligand>
</feature>
<evidence type="ECO:0000256" key="6">
    <source>
        <dbReference type="ARBA" id="ARBA00023004"/>
    </source>
</evidence>
<keyword evidence="5 9" id="KW-0479">Metal-binding</keyword>
<dbReference type="Pfam" id="PF16803">
    <property type="entry name" value="DRE2_N"/>
    <property type="match status" value="1"/>
</dbReference>
<dbReference type="GO" id="GO:0005758">
    <property type="term" value="C:mitochondrial intermembrane space"/>
    <property type="evidence" value="ECO:0007669"/>
    <property type="project" value="UniProtKB-SubCell"/>
</dbReference>
<keyword evidence="7 9" id="KW-0411">Iron-sulfur</keyword>
<evidence type="ECO:0000256" key="10">
    <source>
        <dbReference type="SAM" id="Coils"/>
    </source>
</evidence>
<dbReference type="GO" id="GO:0046872">
    <property type="term" value="F:metal ion binding"/>
    <property type="evidence" value="ECO:0007669"/>
    <property type="project" value="UniProtKB-KW"/>
</dbReference>
<feature type="domain" description="Anamorsin C-terminal" evidence="12">
    <location>
        <begin position="248"/>
        <end position="368"/>
    </location>
</feature>
<sequence>MSTRILLLLHPTVVTDEQLVASIKLEINKNYSDGNYTLEQQIINRVTQGDIVLTPNTYKEVHYVNPNEGEYLEMPISLIKLFYDLLAEEGVIVGDLPKDQNLDVLLQGFIVQENGTWLKPKPVTEIVTLKKKKKKSPFSEGNCMLKDSEKVNKKMPMFKKLSERGAGVGAGAGYSPPPPGLTDTSAQNTDEEIDTTNGIKRKLIETKLTYFSDSSSEGEEGDDDEDDERDIYIDENDLLADLKSDNLIIPKKCELPNGKRRRKACKDCTCGLKEIEEHELAQKTNKQNSILSQLAQSANIEAVKIEERLRQKQKDIVKFKEEELNEIDFTVKGKTGGCGSCSLGDAFRCDGCPYLGLPAFKPGEVITLNGIDEDI</sequence>
<proteinExistence type="inferred from homology"/>
<dbReference type="EMBL" id="JAHUZD010000119">
    <property type="protein sequence ID" value="KAI3403831.2"/>
    <property type="molecule type" value="Genomic_DNA"/>
</dbReference>
<accession>A0AAI9SVH5</accession>
<dbReference type="PANTHER" id="PTHR13273:SF14">
    <property type="entry name" value="ANAMORSIN"/>
    <property type="match status" value="1"/>
</dbReference>
<feature type="coiled-coil region" evidence="10">
    <location>
        <begin position="295"/>
        <end position="322"/>
    </location>
</feature>
<dbReference type="InterPro" id="IPR007785">
    <property type="entry name" value="Anamorsin"/>
</dbReference>
<feature type="region of interest" description="Disordered" evidence="11">
    <location>
        <begin position="168"/>
        <end position="193"/>
    </location>
</feature>
<name>A0AAI9SVH5_9ASCO</name>
<dbReference type="Proteomes" id="UP001202479">
    <property type="component" value="Unassembled WGS sequence"/>
</dbReference>
<evidence type="ECO:0000256" key="5">
    <source>
        <dbReference type="ARBA" id="ARBA00022723"/>
    </source>
</evidence>
<evidence type="ECO:0000256" key="2">
    <source>
        <dbReference type="ARBA" id="ARBA00008169"/>
    </source>
</evidence>
<feature type="short sequence motif" description="Cx2C motif 1" evidence="9">
    <location>
        <begin position="338"/>
        <end position="341"/>
    </location>
</feature>
<reference evidence="14" key="1">
    <citation type="journal article" date="2022" name="DNA Res.">
        <title>Genome analysis of five recently described species of the CUG-Ser clade uncovers Candida theae as a new hybrid lineage with pathogenic potential in the Candida parapsilosis species complex.</title>
        <authorList>
            <person name="Mixao V."/>
            <person name="Del Olmo V."/>
            <person name="Hegedusova E."/>
            <person name="Saus E."/>
            <person name="Pryszcz L."/>
            <person name="Cillingova A."/>
            <person name="Nosek J."/>
            <person name="Gabaldon T."/>
        </authorList>
    </citation>
    <scope>NUCLEOTIDE SEQUENCE</scope>
    <source>
        <strain evidence="14">CBS 10844</strain>
    </source>
</reference>
<feature type="binding site" evidence="9">
    <location>
        <position position="265"/>
    </location>
    <ligand>
        <name>[2Fe-2S] cluster</name>
        <dbReference type="ChEBI" id="CHEBI:190135"/>
    </ligand>
</feature>
<comment type="subcellular location">
    <subcellularLocation>
        <location evidence="9">Cytoplasm</location>
    </subcellularLocation>
    <subcellularLocation>
        <location evidence="9">Mitochondrion intermembrane space</location>
    </subcellularLocation>
</comment>
<feature type="short sequence motif" description="Cx2C motif 2" evidence="9">
    <location>
        <begin position="349"/>
        <end position="352"/>
    </location>
</feature>
<feature type="binding site" evidence="9">
    <location>
        <position position="270"/>
    </location>
    <ligand>
        <name>[2Fe-2S] cluster</name>
        <dbReference type="ChEBI" id="CHEBI:190135"/>
    </ligand>
</feature>
<comment type="domain">
    <text evidence="9">The C-terminal domain binds 2 Fe-S clusters but is otherwise mostly in an intrinsically disordered conformation.</text>
</comment>
<comment type="cofactor">
    <cofactor evidence="9">
        <name>[2Fe-2S] cluster</name>
        <dbReference type="ChEBI" id="CHEBI:190135"/>
    </cofactor>
</comment>
<dbReference type="InterPro" id="IPR031838">
    <property type="entry name" value="Dre2_N"/>
</dbReference>
<feature type="binding site" evidence="9">
    <location>
        <position position="268"/>
    </location>
    <ligand>
        <name>[2Fe-2S] cluster</name>
        <dbReference type="ChEBI" id="CHEBI:190135"/>
    </ligand>
</feature>